<evidence type="ECO:0000256" key="4">
    <source>
        <dbReference type="ARBA" id="ARBA00022679"/>
    </source>
</evidence>
<evidence type="ECO:0000313" key="12">
    <source>
        <dbReference type="Proteomes" id="UP001230807"/>
    </source>
</evidence>
<name>A0ABT7MNQ5_9BACL</name>
<dbReference type="Gene3D" id="3.30.160.70">
    <property type="entry name" value="Methylated DNA-protein cysteine methyltransferase domain"/>
    <property type="match status" value="1"/>
</dbReference>
<dbReference type="Pfam" id="PF01035">
    <property type="entry name" value="DNA_binding_1"/>
    <property type="match status" value="1"/>
</dbReference>
<evidence type="ECO:0000256" key="2">
    <source>
        <dbReference type="ARBA" id="ARBA00022490"/>
    </source>
</evidence>
<proteinExistence type="inferred from homology"/>
<comment type="subcellular location">
    <subcellularLocation>
        <location evidence="8">Cytoplasm</location>
    </subcellularLocation>
</comment>
<dbReference type="HAMAP" id="MF_00772">
    <property type="entry name" value="OGT"/>
    <property type="match status" value="1"/>
</dbReference>
<evidence type="ECO:0000259" key="10">
    <source>
        <dbReference type="Pfam" id="PF02870"/>
    </source>
</evidence>
<dbReference type="NCBIfam" id="TIGR00589">
    <property type="entry name" value="ogt"/>
    <property type="match status" value="1"/>
</dbReference>
<evidence type="ECO:0000313" key="11">
    <source>
        <dbReference type="EMBL" id="MDL5376834.1"/>
    </source>
</evidence>
<sequence length="170" mass="19432">METYRLDYMSPIGILEIVGTEMTIRSILFVERDDVRFEADESTPDVLTMCYREIEEYFDGRRQTFTFPYEVEGTPFQKDVWQALATIPYAVTASYRELAVKLGRDRAVRAVGSANGRNRLSIVIPCHRVIGSNGTLTGYAGGLWRKEWLLRHEQANAYSGLAKKHLPLHI</sequence>
<dbReference type="InterPro" id="IPR036217">
    <property type="entry name" value="MethylDNA_cys_MeTrfase_DNAb"/>
</dbReference>
<evidence type="ECO:0000256" key="8">
    <source>
        <dbReference type="HAMAP-Rule" id="MF_00772"/>
    </source>
</evidence>
<feature type="domain" description="Methylguanine DNA methyltransferase ribonuclease-like" evidence="10">
    <location>
        <begin position="8"/>
        <end position="68"/>
    </location>
</feature>
<dbReference type="EC" id="2.1.1.63" evidence="8"/>
<keyword evidence="5 8" id="KW-0227">DNA damage</keyword>
<dbReference type="InterPro" id="IPR008332">
    <property type="entry name" value="MethylG_MeTrfase_N"/>
</dbReference>
<comment type="catalytic activity">
    <reaction evidence="1 8">
        <text>a 4-O-methyl-thymidine in DNA + L-cysteinyl-[protein] = a thymidine in DNA + S-methyl-L-cysteinyl-[protein]</text>
        <dbReference type="Rhea" id="RHEA:53428"/>
        <dbReference type="Rhea" id="RHEA-COMP:10131"/>
        <dbReference type="Rhea" id="RHEA-COMP:10132"/>
        <dbReference type="Rhea" id="RHEA-COMP:13555"/>
        <dbReference type="Rhea" id="RHEA-COMP:13556"/>
        <dbReference type="ChEBI" id="CHEBI:29950"/>
        <dbReference type="ChEBI" id="CHEBI:82612"/>
        <dbReference type="ChEBI" id="CHEBI:137386"/>
        <dbReference type="ChEBI" id="CHEBI:137387"/>
        <dbReference type="EC" id="2.1.1.63"/>
    </reaction>
</comment>
<dbReference type="GO" id="GO:0003908">
    <property type="term" value="F:methylated-DNA-[protein]-cysteine S-methyltransferase activity"/>
    <property type="evidence" value="ECO:0007669"/>
    <property type="project" value="UniProtKB-EC"/>
</dbReference>
<protein>
    <recommendedName>
        <fullName evidence="8">Methylated-DNA--protein-cysteine methyltransferase</fullName>
        <ecNumber evidence="8">2.1.1.63</ecNumber>
    </recommendedName>
    <alternativeName>
        <fullName evidence="8">6-O-methylguanine-DNA methyltransferase</fullName>
        <shortName evidence="8">MGMT</shortName>
    </alternativeName>
    <alternativeName>
        <fullName evidence="8">O-6-methylguanine-DNA-alkyltransferase</fullName>
    </alternativeName>
</protein>
<comment type="similarity">
    <text evidence="8">Belongs to the MGMT family.</text>
</comment>
<dbReference type="InterPro" id="IPR036388">
    <property type="entry name" value="WH-like_DNA-bd_sf"/>
</dbReference>
<evidence type="ECO:0000256" key="3">
    <source>
        <dbReference type="ARBA" id="ARBA00022603"/>
    </source>
</evidence>
<comment type="miscellaneous">
    <text evidence="8">This enzyme catalyzes only one turnover and therefore is not strictly catalytic. According to one definition, an enzyme is a biocatalyst that acts repeatedly and over many reaction cycles.</text>
</comment>
<reference evidence="11 12" key="1">
    <citation type="submission" date="2023-06" db="EMBL/GenBank/DDBJ databases">
        <title>Influencing factors and mechanism of Cr(VI) reduction by facultative anaerobic Exiguobacterium sp. PY14.</title>
        <authorList>
            <person name="Zou L."/>
        </authorList>
    </citation>
    <scope>NUCLEOTIDE SEQUENCE [LARGE SCALE GENOMIC DNA]</scope>
    <source>
        <strain evidence="11 12">PY14</strain>
    </source>
</reference>
<evidence type="ECO:0000256" key="6">
    <source>
        <dbReference type="ARBA" id="ARBA00023204"/>
    </source>
</evidence>
<dbReference type="PANTHER" id="PTHR10815:SF13">
    <property type="entry name" value="METHYLATED-DNA--PROTEIN-CYSTEINE METHYLTRANSFERASE"/>
    <property type="match status" value="1"/>
</dbReference>
<dbReference type="Proteomes" id="UP001230807">
    <property type="component" value="Unassembled WGS sequence"/>
</dbReference>
<dbReference type="SUPFAM" id="SSF53155">
    <property type="entry name" value="Methylated DNA-protein cysteine methyltransferase domain"/>
    <property type="match status" value="1"/>
</dbReference>
<keyword evidence="6 8" id="KW-0234">DNA repair</keyword>
<dbReference type="Pfam" id="PF02870">
    <property type="entry name" value="Methyltransf_1N"/>
    <property type="match status" value="1"/>
</dbReference>
<dbReference type="PANTHER" id="PTHR10815">
    <property type="entry name" value="METHYLATED-DNA--PROTEIN-CYSTEINE METHYLTRANSFERASE"/>
    <property type="match status" value="1"/>
</dbReference>
<feature type="domain" description="Methylated-DNA-[protein]-cysteine S-methyltransferase DNA binding" evidence="9">
    <location>
        <begin position="75"/>
        <end position="154"/>
    </location>
</feature>
<dbReference type="InterPro" id="IPR036631">
    <property type="entry name" value="MGMT_N_sf"/>
</dbReference>
<comment type="catalytic activity">
    <reaction evidence="7 8">
        <text>a 6-O-methyl-2'-deoxyguanosine in DNA + L-cysteinyl-[protein] = S-methyl-L-cysteinyl-[protein] + a 2'-deoxyguanosine in DNA</text>
        <dbReference type="Rhea" id="RHEA:24000"/>
        <dbReference type="Rhea" id="RHEA-COMP:10131"/>
        <dbReference type="Rhea" id="RHEA-COMP:10132"/>
        <dbReference type="Rhea" id="RHEA-COMP:11367"/>
        <dbReference type="Rhea" id="RHEA-COMP:11368"/>
        <dbReference type="ChEBI" id="CHEBI:29950"/>
        <dbReference type="ChEBI" id="CHEBI:82612"/>
        <dbReference type="ChEBI" id="CHEBI:85445"/>
        <dbReference type="ChEBI" id="CHEBI:85448"/>
        <dbReference type="EC" id="2.1.1.63"/>
    </reaction>
</comment>
<dbReference type="GO" id="GO:0032259">
    <property type="term" value="P:methylation"/>
    <property type="evidence" value="ECO:0007669"/>
    <property type="project" value="UniProtKB-KW"/>
</dbReference>
<organism evidence="11 12">
    <name type="scientific">Exiguobacterium mexicanum</name>
    <dbReference type="NCBI Taxonomy" id="340146"/>
    <lineage>
        <taxon>Bacteria</taxon>
        <taxon>Bacillati</taxon>
        <taxon>Bacillota</taxon>
        <taxon>Bacilli</taxon>
        <taxon>Bacillales</taxon>
        <taxon>Bacillales Family XII. Incertae Sedis</taxon>
        <taxon>Exiguobacterium</taxon>
    </lineage>
</organism>
<comment type="function">
    <text evidence="8">Involved in the cellular defense against the biological effects of O6-methylguanine (O6-MeG) and O4-methylthymine (O4-MeT) in DNA. Repairs the methylated nucleobase in DNA by stoichiometrically transferring the methyl group to a cysteine residue in the enzyme. This is a suicide reaction: the enzyme is irreversibly inactivated.</text>
</comment>
<evidence type="ECO:0000256" key="7">
    <source>
        <dbReference type="ARBA" id="ARBA00049348"/>
    </source>
</evidence>
<evidence type="ECO:0000256" key="5">
    <source>
        <dbReference type="ARBA" id="ARBA00022763"/>
    </source>
</evidence>
<gene>
    <name evidence="11" type="ORF">QR695_07415</name>
</gene>
<keyword evidence="12" id="KW-1185">Reference proteome</keyword>
<dbReference type="EMBL" id="JASWER010000005">
    <property type="protein sequence ID" value="MDL5376834.1"/>
    <property type="molecule type" value="Genomic_DNA"/>
</dbReference>
<dbReference type="InterPro" id="IPR001497">
    <property type="entry name" value="MethylDNA_cys_MeTrfase_AS"/>
</dbReference>
<evidence type="ECO:0000259" key="9">
    <source>
        <dbReference type="Pfam" id="PF01035"/>
    </source>
</evidence>
<feature type="active site" description="Nucleophile; methyl group acceptor" evidence="8">
    <location>
        <position position="126"/>
    </location>
</feature>
<accession>A0ABT7MNQ5</accession>
<evidence type="ECO:0000256" key="1">
    <source>
        <dbReference type="ARBA" id="ARBA00001286"/>
    </source>
</evidence>
<keyword evidence="3 8" id="KW-0489">Methyltransferase</keyword>
<dbReference type="InterPro" id="IPR014048">
    <property type="entry name" value="MethylDNA_cys_MeTrfase_DNA-bd"/>
</dbReference>
<dbReference type="PROSITE" id="PS00374">
    <property type="entry name" value="MGMT"/>
    <property type="match status" value="1"/>
</dbReference>
<keyword evidence="4 8" id="KW-0808">Transferase</keyword>
<keyword evidence="2 8" id="KW-0963">Cytoplasm</keyword>
<dbReference type="CDD" id="cd06445">
    <property type="entry name" value="ATase"/>
    <property type="match status" value="1"/>
</dbReference>
<dbReference type="RefSeq" id="WP_214801835.1">
    <property type="nucleotide sequence ID" value="NZ_CP183077.1"/>
</dbReference>
<dbReference type="SUPFAM" id="SSF46767">
    <property type="entry name" value="Methylated DNA-protein cysteine methyltransferase, C-terminal domain"/>
    <property type="match status" value="1"/>
</dbReference>
<comment type="caution">
    <text evidence="11">The sequence shown here is derived from an EMBL/GenBank/DDBJ whole genome shotgun (WGS) entry which is preliminary data.</text>
</comment>
<dbReference type="InterPro" id="IPR023546">
    <property type="entry name" value="MGMT"/>
</dbReference>
<dbReference type="Gene3D" id="1.10.10.10">
    <property type="entry name" value="Winged helix-like DNA-binding domain superfamily/Winged helix DNA-binding domain"/>
    <property type="match status" value="1"/>
</dbReference>